<gene>
    <name evidence="22" type="primary">LOC109008987</name>
</gene>
<dbReference type="FunCoup" id="A0A2I4GLU0">
    <property type="interactions" value="22"/>
</dbReference>
<dbReference type="OrthoDB" id="408373at2759"/>
<sequence length="291" mass="32723">MEQIRKTQIKYLNVFFIFLSSTAIGAAMEPPRPSISKHFVLVHGSCLGAWSWYKLLPLLKSSGHNVTALDLAASGVNPVQPSDLRSISGFFRPLRNFMETLPPHERVILVGHSLGGLAISQAMESFPSRISVAVFLTALMPGPTLNISTLNQESFSRQDTLLDSRFSYDKGPDKPPTSFIFGPMYLASNVFQLSPTEDLALATMLLRPLPLFSDEDHSMELMLSTVKYGSVNRVYIISEKDKVGKRDFQWWMIERNPPNRVVEITGSDHMVMMSKPKQLWARLQEIAEKYS</sequence>
<dbReference type="GO" id="GO:0009696">
    <property type="term" value="P:salicylic acid metabolic process"/>
    <property type="evidence" value="ECO:0000318"/>
    <property type="project" value="GO_Central"/>
</dbReference>
<dbReference type="GO" id="GO:0080032">
    <property type="term" value="F:methyl jasmonate esterase activity"/>
    <property type="evidence" value="ECO:0000318"/>
    <property type="project" value="GO_Central"/>
</dbReference>
<comment type="similarity">
    <text evidence="14">Belongs to the AB hydrolase superfamily. Hydroxynitrile lyase family.</text>
</comment>
<dbReference type="AlphaFoldDB" id="A0A2I4GLU0"/>
<evidence type="ECO:0000256" key="8">
    <source>
        <dbReference type="ARBA" id="ARBA00051977"/>
    </source>
</evidence>
<dbReference type="EC" id="4.1.2.47" evidence="15"/>
<comment type="catalytic activity">
    <reaction evidence="7">
        <text>a disubstituted aliphatic (S)-hydroxynitrile = a ketone + hydrogen cyanide</text>
        <dbReference type="Rhea" id="RHEA:56592"/>
        <dbReference type="ChEBI" id="CHEBI:17087"/>
        <dbReference type="ChEBI" id="CHEBI:18407"/>
        <dbReference type="ChEBI" id="CHEBI:140597"/>
        <dbReference type="EC" id="4.1.2.47"/>
    </reaction>
</comment>
<dbReference type="Gramene" id="Jr16_18630_p1">
    <property type="protein sequence ID" value="cds.Jr16_18630_p1"/>
    <property type="gene ID" value="Jr16_18630"/>
</dbReference>
<dbReference type="RefSeq" id="XP_018844854.1">
    <property type="nucleotide sequence ID" value="XM_018989309.2"/>
</dbReference>
<dbReference type="Pfam" id="PF12697">
    <property type="entry name" value="Abhydrolase_6"/>
    <property type="match status" value="1"/>
</dbReference>
<evidence type="ECO:0000256" key="1">
    <source>
        <dbReference type="ARBA" id="ARBA00050104"/>
    </source>
</evidence>
<dbReference type="InterPro" id="IPR045889">
    <property type="entry name" value="MES/HNL"/>
</dbReference>
<protein>
    <recommendedName>
        <fullName evidence="16">(S)-hydroxynitrile lyase</fullName>
        <ecNumber evidence="15">4.1.2.47</ecNumber>
    </recommendedName>
    <alternativeName>
        <fullName evidence="17">2-hydroxy-2-methylpropanenitrile lyase</fullName>
    </alternativeName>
    <alternativeName>
        <fullName evidence="18">Acetone cyanohydrin lyase</fullName>
    </alternativeName>
    <alternativeName>
        <fullName evidence="19">Hydroxynitrile lyase</fullName>
    </alternativeName>
</protein>
<evidence type="ECO:0000256" key="13">
    <source>
        <dbReference type="ARBA" id="ARBA00052826"/>
    </source>
</evidence>
<comment type="catalytic activity">
    <reaction evidence="1">
        <text>4-methoxybenzaldehyde + hydrogen cyanide = (2S)-2-hydroxy-2-(4-methoxyphenyl)acetonitrile</text>
        <dbReference type="Rhea" id="RHEA:77447"/>
        <dbReference type="ChEBI" id="CHEBI:18407"/>
        <dbReference type="ChEBI" id="CHEBI:28235"/>
        <dbReference type="ChEBI" id="CHEBI:197328"/>
    </reaction>
</comment>
<evidence type="ECO:0000256" key="16">
    <source>
        <dbReference type="ARBA" id="ARBA00069221"/>
    </source>
</evidence>
<comment type="catalytic activity">
    <reaction evidence="4">
        <text>benzaldehyde + hydrogen cyanide = (S)-mandelonitrile</text>
        <dbReference type="Rhea" id="RHEA:77427"/>
        <dbReference type="ChEBI" id="CHEBI:17169"/>
        <dbReference type="ChEBI" id="CHEBI:18407"/>
        <dbReference type="ChEBI" id="CHEBI:36941"/>
    </reaction>
</comment>
<evidence type="ECO:0000256" key="11">
    <source>
        <dbReference type="ARBA" id="ARBA00052600"/>
    </source>
</evidence>
<dbReference type="PANTHER" id="PTHR10992">
    <property type="entry name" value="METHYLESTERASE FAMILY MEMBER"/>
    <property type="match status" value="1"/>
</dbReference>
<comment type="catalytic activity">
    <reaction evidence="8">
        <text>acrolein + hydrogen cyanide = (2S)-2-hydroxybut-3-enenitrile</text>
        <dbReference type="Rhea" id="RHEA:77411"/>
        <dbReference type="ChEBI" id="CHEBI:15368"/>
        <dbReference type="ChEBI" id="CHEBI:18407"/>
        <dbReference type="ChEBI" id="CHEBI:197356"/>
    </reaction>
</comment>
<dbReference type="InterPro" id="IPR029058">
    <property type="entry name" value="AB_hydrolase_fold"/>
</dbReference>
<evidence type="ECO:0000259" key="20">
    <source>
        <dbReference type="Pfam" id="PF12697"/>
    </source>
</evidence>
<evidence type="ECO:0000256" key="10">
    <source>
        <dbReference type="ARBA" id="ARBA00052511"/>
    </source>
</evidence>
<comment type="catalytic activity">
    <reaction evidence="12">
        <text>cyclohexanecarbaldehyde + hydrogen cyanide = (2S)-2-cyclohexyl-2-hydroxyacetonitrile</text>
        <dbReference type="Rhea" id="RHEA:77423"/>
        <dbReference type="ChEBI" id="CHEBI:18407"/>
        <dbReference type="ChEBI" id="CHEBI:197359"/>
        <dbReference type="ChEBI" id="CHEBI:197360"/>
    </reaction>
</comment>
<comment type="catalytic activity">
    <reaction evidence="10">
        <text>3-formylthiophene + hydrogen cyanide = (2S)-2-hydroxy-2-(thiophen-3-yl)acetonitrile</text>
        <dbReference type="Rhea" id="RHEA:77459"/>
        <dbReference type="ChEBI" id="CHEBI:18407"/>
        <dbReference type="ChEBI" id="CHEBI:87611"/>
        <dbReference type="ChEBI" id="CHEBI:197333"/>
    </reaction>
</comment>
<dbReference type="GO" id="GO:0047606">
    <property type="term" value="F:(S)-hydroxynitrile lyase activity"/>
    <property type="evidence" value="ECO:0007669"/>
    <property type="project" value="UniProtKB-EC"/>
</dbReference>
<evidence type="ECO:0000313" key="22">
    <source>
        <dbReference type="RefSeq" id="XP_018844854.1"/>
    </source>
</evidence>
<evidence type="ECO:0000256" key="17">
    <source>
        <dbReference type="ARBA" id="ARBA00076040"/>
    </source>
</evidence>
<evidence type="ECO:0000313" key="21">
    <source>
        <dbReference type="Proteomes" id="UP000235220"/>
    </source>
</evidence>
<evidence type="ECO:0000256" key="4">
    <source>
        <dbReference type="ARBA" id="ARBA00050358"/>
    </source>
</evidence>
<name>A0A2I4GLU0_JUGRE</name>
<evidence type="ECO:0000256" key="5">
    <source>
        <dbReference type="ARBA" id="ARBA00050608"/>
    </source>
</evidence>
<comment type="catalytic activity">
    <reaction evidence="2">
        <text>a monosubstituted aliphatic (S)-hydroxynitrile = an aldehyde + hydrogen cyanide</text>
        <dbReference type="Rhea" id="RHEA:56588"/>
        <dbReference type="ChEBI" id="CHEBI:17478"/>
        <dbReference type="ChEBI" id="CHEBI:18407"/>
        <dbReference type="ChEBI" id="CHEBI:140596"/>
        <dbReference type="EC" id="4.1.2.47"/>
    </reaction>
</comment>
<comment type="catalytic activity">
    <reaction evidence="11">
        <text>2,2-dimethylpropanal + hydrogen cyanide = (2S)-2-hydroxy-3,3-dimethylbutanenitrile</text>
        <dbReference type="Rhea" id="RHEA:77407"/>
        <dbReference type="ChEBI" id="CHEBI:18407"/>
        <dbReference type="ChEBI" id="CHEBI:141557"/>
        <dbReference type="ChEBI" id="CHEBI:197355"/>
    </reaction>
</comment>
<comment type="catalytic activity">
    <reaction evidence="3">
        <text>2-hydroxy-2-methylpropanenitrile = acetone + hydrogen cyanide</text>
        <dbReference type="Rhea" id="RHEA:11932"/>
        <dbReference type="ChEBI" id="CHEBI:15347"/>
        <dbReference type="ChEBI" id="CHEBI:15348"/>
        <dbReference type="ChEBI" id="CHEBI:18407"/>
    </reaction>
    <physiologicalReaction direction="left-to-right" evidence="3">
        <dbReference type="Rhea" id="RHEA:11933"/>
    </physiologicalReaction>
</comment>
<dbReference type="GO" id="GO:0080030">
    <property type="term" value="F:methyl indole-3-acetate esterase activity"/>
    <property type="evidence" value="ECO:0000318"/>
    <property type="project" value="GO_Central"/>
</dbReference>
<organism evidence="21 22">
    <name type="scientific">Juglans regia</name>
    <name type="common">English walnut</name>
    <dbReference type="NCBI Taxonomy" id="51240"/>
    <lineage>
        <taxon>Eukaryota</taxon>
        <taxon>Viridiplantae</taxon>
        <taxon>Streptophyta</taxon>
        <taxon>Embryophyta</taxon>
        <taxon>Tracheophyta</taxon>
        <taxon>Spermatophyta</taxon>
        <taxon>Magnoliopsida</taxon>
        <taxon>eudicotyledons</taxon>
        <taxon>Gunneridae</taxon>
        <taxon>Pentapetalae</taxon>
        <taxon>rosids</taxon>
        <taxon>fabids</taxon>
        <taxon>Fagales</taxon>
        <taxon>Juglandaceae</taxon>
        <taxon>Juglans</taxon>
    </lineage>
</organism>
<evidence type="ECO:0000256" key="3">
    <source>
        <dbReference type="ARBA" id="ARBA00050262"/>
    </source>
</evidence>
<dbReference type="Proteomes" id="UP000235220">
    <property type="component" value="Chromosome 16"/>
</dbReference>
<dbReference type="InterPro" id="IPR000073">
    <property type="entry name" value="AB_hydrolase_1"/>
</dbReference>
<evidence type="ECO:0000256" key="19">
    <source>
        <dbReference type="ARBA" id="ARBA00079794"/>
    </source>
</evidence>
<reference evidence="22" key="1">
    <citation type="submission" date="2025-08" db="UniProtKB">
        <authorList>
            <consortium name="RefSeq"/>
        </authorList>
    </citation>
    <scope>IDENTIFICATION</scope>
    <source>
        <tissue evidence="22">Leaves</tissue>
    </source>
</reference>
<keyword evidence="21" id="KW-1185">Reference proteome</keyword>
<proteinExistence type="inferred from homology"/>
<evidence type="ECO:0000256" key="7">
    <source>
        <dbReference type="ARBA" id="ARBA00051735"/>
    </source>
</evidence>
<evidence type="ECO:0000256" key="15">
    <source>
        <dbReference type="ARBA" id="ARBA00066572"/>
    </source>
</evidence>
<evidence type="ECO:0000256" key="18">
    <source>
        <dbReference type="ARBA" id="ARBA00078291"/>
    </source>
</evidence>
<dbReference type="GeneID" id="109008987"/>
<comment type="catalytic activity">
    <reaction evidence="6">
        <text>butan-2-one + hydrogen cyanide = 2-hydroxy-2-methylbutanenitrile</text>
        <dbReference type="Rhea" id="RHEA:77467"/>
        <dbReference type="ChEBI" id="CHEBI:18407"/>
        <dbReference type="ChEBI" id="CHEBI:28398"/>
        <dbReference type="ChEBI" id="CHEBI:60954"/>
    </reaction>
    <physiologicalReaction direction="right-to-left" evidence="6">
        <dbReference type="Rhea" id="RHEA:77469"/>
    </physiologicalReaction>
</comment>
<dbReference type="SUPFAM" id="SSF53474">
    <property type="entry name" value="alpha/beta-Hydrolases"/>
    <property type="match status" value="1"/>
</dbReference>
<dbReference type="Gene3D" id="3.40.50.1820">
    <property type="entry name" value="alpha/beta hydrolase"/>
    <property type="match status" value="1"/>
</dbReference>
<feature type="domain" description="AB hydrolase-1" evidence="20">
    <location>
        <begin position="39"/>
        <end position="279"/>
    </location>
</feature>
<comment type="catalytic activity">
    <reaction evidence="5">
        <text>formylthiophene + hydrogen cyanide = (2R)-2-hydroxy-2-(thiophen-2-yl)acetonitrile</text>
        <dbReference type="Rhea" id="RHEA:77455"/>
        <dbReference type="ChEBI" id="CHEBI:18407"/>
        <dbReference type="ChEBI" id="CHEBI:87301"/>
        <dbReference type="ChEBI" id="CHEBI:197332"/>
    </reaction>
</comment>
<dbReference type="FunFam" id="3.40.50.1820:FF:000051">
    <property type="entry name" value="(S)-hydroxynitrile lyase"/>
    <property type="match status" value="1"/>
</dbReference>
<comment type="catalytic activity">
    <reaction evidence="9">
        <text>2-methylpropanal + hydrogen cyanide = (2S)-2-hydroxy-3-methylbutanenitrile</text>
        <dbReference type="Rhea" id="RHEA:77403"/>
        <dbReference type="ChEBI" id="CHEBI:18407"/>
        <dbReference type="ChEBI" id="CHEBI:48943"/>
        <dbReference type="ChEBI" id="CHEBI:197354"/>
    </reaction>
</comment>
<evidence type="ECO:0000256" key="2">
    <source>
        <dbReference type="ARBA" id="ARBA00050241"/>
    </source>
</evidence>
<dbReference type="PANTHER" id="PTHR10992:SF1002">
    <property type="entry name" value="SALICYLIC ACID-BINDING PROTEIN 2-LIKE"/>
    <property type="match status" value="1"/>
</dbReference>
<evidence type="ECO:0000256" key="9">
    <source>
        <dbReference type="ARBA" id="ARBA00052033"/>
    </source>
</evidence>
<evidence type="ECO:0000256" key="14">
    <source>
        <dbReference type="ARBA" id="ARBA00060885"/>
    </source>
</evidence>
<comment type="catalytic activity">
    <reaction evidence="13">
        <text>an aromatic (S)-hydroxynitrile = an aromatic aldehyde + hydrogen cyanide</text>
        <dbReference type="Rhea" id="RHEA:54660"/>
        <dbReference type="ChEBI" id="CHEBI:18407"/>
        <dbReference type="ChEBI" id="CHEBI:33855"/>
        <dbReference type="ChEBI" id="CHEBI:138306"/>
        <dbReference type="EC" id="4.1.2.47"/>
    </reaction>
</comment>
<dbReference type="GO" id="GO:0080031">
    <property type="term" value="F:methyl salicylate esterase activity"/>
    <property type="evidence" value="ECO:0000318"/>
    <property type="project" value="GO_Central"/>
</dbReference>
<evidence type="ECO:0000256" key="6">
    <source>
        <dbReference type="ARBA" id="ARBA00051647"/>
    </source>
</evidence>
<dbReference type="KEGG" id="jre:109008987"/>
<evidence type="ECO:0000256" key="12">
    <source>
        <dbReference type="ARBA" id="ARBA00052609"/>
    </source>
</evidence>
<accession>A0A2I4GLU0</accession>
<dbReference type="GO" id="GO:0009694">
    <property type="term" value="P:jasmonic acid metabolic process"/>
    <property type="evidence" value="ECO:0000318"/>
    <property type="project" value="GO_Central"/>
</dbReference>